<dbReference type="GO" id="GO:0006936">
    <property type="term" value="P:muscle contraction"/>
    <property type="evidence" value="ECO:0007669"/>
    <property type="project" value="UniProtKB-ARBA"/>
</dbReference>
<evidence type="ECO:0000259" key="17">
    <source>
        <dbReference type="PROSITE" id="PS51844"/>
    </source>
</evidence>
<dbReference type="GO" id="GO:0005516">
    <property type="term" value="F:calmodulin binding"/>
    <property type="evidence" value="ECO:0007669"/>
    <property type="project" value="UniProtKB-KW"/>
</dbReference>
<dbReference type="FunFam" id="1.20.5.340:FF:000021">
    <property type="entry name" value="Myosin heavy chain, isoform G"/>
    <property type="match status" value="1"/>
</dbReference>
<dbReference type="PROSITE" id="PS51456">
    <property type="entry name" value="MYOSIN_MOTOR"/>
    <property type="match status" value="1"/>
</dbReference>
<evidence type="ECO:0000256" key="8">
    <source>
        <dbReference type="ARBA" id="ARBA00022860"/>
    </source>
</evidence>
<dbReference type="InterPro" id="IPR004009">
    <property type="entry name" value="SH3_Myosin"/>
</dbReference>
<organism evidence="18 19">
    <name type="scientific">Plectus sambesii</name>
    <dbReference type="NCBI Taxonomy" id="2011161"/>
    <lineage>
        <taxon>Eukaryota</taxon>
        <taxon>Metazoa</taxon>
        <taxon>Ecdysozoa</taxon>
        <taxon>Nematoda</taxon>
        <taxon>Chromadorea</taxon>
        <taxon>Plectida</taxon>
        <taxon>Plectina</taxon>
        <taxon>Plectoidea</taxon>
        <taxon>Plectidae</taxon>
        <taxon>Plectus</taxon>
    </lineage>
</organism>
<accession>A0A914VM17</accession>
<dbReference type="SUPFAM" id="SSF90257">
    <property type="entry name" value="Myosin rod fragments"/>
    <property type="match status" value="4"/>
</dbReference>
<evidence type="ECO:0000256" key="9">
    <source>
        <dbReference type="ARBA" id="ARBA00023054"/>
    </source>
</evidence>
<dbReference type="GO" id="GO:0031672">
    <property type="term" value="C:A band"/>
    <property type="evidence" value="ECO:0007669"/>
    <property type="project" value="UniProtKB-ARBA"/>
</dbReference>
<dbReference type="WBParaSite" id="PSAMB.scaffold216size64840.g3680.t1">
    <property type="protein sequence ID" value="PSAMB.scaffold216size64840.g3680.t1"/>
    <property type="gene ID" value="PSAMB.scaffold216size64840.g3680"/>
</dbReference>
<dbReference type="GO" id="GO:0000146">
    <property type="term" value="F:microfilament motor activity"/>
    <property type="evidence" value="ECO:0007669"/>
    <property type="project" value="UniProtKB-ARBA"/>
</dbReference>
<name>A0A914VM17_9BILA</name>
<evidence type="ECO:0000313" key="19">
    <source>
        <dbReference type="WBParaSite" id="PSAMB.scaffold216size64840.g3680.t1"/>
    </source>
</evidence>
<dbReference type="PRINTS" id="PR00193">
    <property type="entry name" value="MYOSINHEAVY"/>
</dbReference>
<dbReference type="Gene3D" id="1.20.5.370">
    <property type="match status" value="4"/>
</dbReference>
<dbReference type="Gene3D" id="2.30.30.360">
    <property type="entry name" value="Myosin S1 fragment, N-terminal"/>
    <property type="match status" value="1"/>
</dbReference>
<evidence type="ECO:0000256" key="12">
    <source>
        <dbReference type="ARBA" id="ARBA00023179"/>
    </source>
</evidence>
<evidence type="ECO:0000256" key="13">
    <source>
        <dbReference type="ARBA" id="ARBA00023203"/>
    </source>
</evidence>
<evidence type="ECO:0000256" key="4">
    <source>
        <dbReference type="ARBA" id="ARBA00022481"/>
    </source>
</evidence>
<evidence type="ECO:0000313" key="18">
    <source>
        <dbReference type="Proteomes" id="UP000887566"/>
    </source>
</evidence>
<dbReference type="FunFam" id="1.20.5.4820:FF:000002">
    <property type="entry name" value="Myosin heavy chain 10"/>
    <property type="match status" value="1"/>
</dbReference>
<evidence type="ECO:0000259" key="16">
    <source>
        <dbReference type="PROSITE" id="PS51456"/>
    </source>
</evidence>
<dbReference type="GO" id="GO:0016020">
    <property type="term" value="C:membrane"/>
    <property type="evidence" value="ECO:0007669"/>
    <property type="project" value="TreeGrafter"/>
</dbReference>
<dbReference type="FunFam" id="2.30.30.360:FF:000001">
    <property type="entry name" value="Myosin heavy chain"/>
    <property type="match status" value="1"/>
</dbReference>
<comment type="similarity">
    <text evidence="2 14">Belongs to the TRAFAC class myosin-kinesin ATPase superfamily. Myosin family.</text>
</comment>
<dbReference type="GO" id="GO:0051015">
    <property type="term" value="F:actin filament binding"/>
    <property type="evidence" value="ECO:0007669"/>
    <property type="project" value="InterPro"/>
</dbReference>
<reference evidence="19" key="1">
    <citation type="submission" date="2022-11" db="UniProtKB">
        <authorList>
            <consortium name="WormBaseParasite"/>
        </authorList>
    </citation>
    <scope>IDENTIFICATION</scope>
</reference>
<dbReference type="SUPFAM" id="SSF52540">
    <property type="entry name" value="P-loop containing nucleoside triphosphate hydrolases"/>
    <property type="match status" value="2"/>
</dbReference>
<dbReference type="InterPro" id="IPR001609">
    <property type="entry name" value="Myosin_head_motor_dom-like"/>
</dbReference>
<dbReference type="Gene3D" id="1.20.120.720">
    <property type="entry name" value="Myosin VI head, motor domain, U50 subdomain"/>
    <property type="match status" value="1"/>
</dbReference>
<feature type="region of interest" description="Disordered" evidence="15">
    <location>
        <begin position="1799"/>
        <end position="1829"/>
    </location>
</feature>
<dbReference type="Gene3D" id="1.20.58.530">
    <property type="match status" value="1"/>
</dbReference>
<feature type="region of interest" description="Disordered" evidence="15">
    <location>
        <begin position="1014"/>
        <end position="1036"/>
    </location>
</feature>
<evidence type="ECO:0000256" key="3">
    <source>
        <dbReference type="ARBA" id="ARBA00022433"/>
    </source>
</evidence>
<evidence type="ECO:0000256" key="2">
    <source>
        <dbReference type="ARBA" id="ARBA00008314"/>
    </source>
</evidence>
<keyword evidence="6 14" id="KW-0547">Nucleotide-binding</keyword>
<dbReference type="GO" id="GO:0007015">
    <property type="term" value="P:actin filament organization"/>
    <property type="evidence" value="ECO:0007669"/>
    <property type="project" value="TreeGrafter"/>
</dbReference>
<dbReference type="GO" id="GO:0005524">
    <property type="term" value="F:ATP binding"/>
    <property type="evidence" value="ECO:0007669"/>
    <property type="project" value="UniProtKB-UniRule"/>
</dbReference>
<dbReference type="Gene3D" id="6.20.240.20">
    <property type="match status" value="1"/>
</dbReference>
<dbReference type="CDD" id="cd01377">
    <property type="entry name" value="MYSc_class_II"/>
    <property type="match status" value="1"/>
</dbReference>
<keyword evidence="10 14" id="KW-0518">Myosin</keyword>
<feature type="domain" description="Myosin N-terminal SH3-like" evidence="17">
    <location>
        <begin position="30"/>
        <end position="79"/>
    </location>
</feature>
<dbReference type="Proteomes" id="UP000887566">
    <property type="component" value="Unplaced"/>
</dbReference>
<dbReference type="InterPro" id="IPR008989">
    <property type="entry name" value="Myosin_S1_N"/>
</dbReference>
<dbReference type="GO" id="GO:0040011">
    <property type="term" value="P:locomotion"/>
    <property type="evidence" value="ECO:0007669"/>
    <property type="project" value="UniProtKB-ARBA"/>
</dbReference>
<keyword evidence="13 14" id="KW-0009">Actin-binding</keyword>
<dbReference type="GO" id="GO:0008307">
    <property type="term" value="F:structural constituent of muscle"/>
    <property type="evidence" value="ECO:0007669"/>
    <property type="project" value="UniProtKB-ARBA"/>
</dbReference>
<dbReference type="GO" id="GO:0016459">
    <property type="term" value="C:myosin complex"/>
    <property type="evidence" value="ECO:0007669"/>
    <property type="project" value="UniProtKB-KW"/>
</dbReference>
<dbReference type="Gene3D" id="4.10.270.10">
    <property type="entry name" value="Myosin, subunit A"/>
    <property type="match status" value="1"/>
</dbReference>
<dbReference type="InterPro" id="IPR036961">
    <property type="entry name" value="Kinesin_motor_dom_sf"/>
</dbReference>
<keyword evidence="3" id="KW-0787">Thick filament</keyword>
<keyword evidence="7 14" id="KW-0067">ATP-binding</keyword>
<keyword evidence="5" id="KW-0963">Cytoplasm</keyword>
<proteinExistence type="inferred from homology"/>
<evidence type="ECO:0000256" key="15">
    <source>
        <dbReference type="SAM" id="MobiDB-lite"/>
    </source>
</evidence>
<dbReference type="PROSITE" id="PS51844">
    <property type="entry name" value="SH3_LIKE"/>
    <property type="match status" value="1"/>
</dbReference>
<dbReference type="FunFam" id="1.10.10.820:FF:000001">
    <property type="entry name" value="Myosin heavy chain"/>
    <property type="match status" value="1"/>
</dbReference>
<evidence type="ECO:0000256" key="10">
    <source>
        <dbReference type="ARBA" id="ARBA00023123"/>
    </source>
</evidence>
<dbReference type="InterPro" id="IPR002928">
    <property type="entry name" value="Myosin_tail"/>
</dbReference>
<sequence length="1985" mass="228871">MAMSNESDPGWQYLRRSREDLIKDQSTPYDSKKNVWIPDAEDGYLGAEIKSKQKDTMTVTTSRGTEVTLKNELIQEMNPPKFEKTEDMSNLTFLNDASVLHNLRARYATMLIYTYSGLFCVVINPYKRLPIYTESVARMFMSKRRTEMPPHLFAVSDQAYRNVLQEHENQSMLITGESGAGKTENTKKVIAYFAFVGAAQHEAKAGGKAALEAQEKKVTLEDQIVQTNPVLEAFGNAKTVRNNNSSRFGKFIRIHFSIVQTNPVLEAFGNAKTVRNNNSSRFGKFIRIHFSKYGRLASCDIEHYLLEKSRVIRQAPGERCYHIFYQVFSEAVPGLKAKLQLDKPLKDYWFVAQAELAIDGVDDKEEHGMTDEAFDVLRFSPEEKMNCYRLVSAMMHMGNMKFKQRPREEQAEADGIDEAEKASNMYGVDVEAFLKALTKPRVKVGTEWVNKGQNLEQVNWSVGAMAKGLYARIFSWLVKKCNITLDQKGIDRDFFIGVLDIAGFEIFDMNSFEQLWINFVNEKLQQFFNHHMFVLEQEEYAREGIQWTFIDFGLDLQACIELIEKPLGIISMLDEECIVPKATDLTLAQKLNDQHLGKHPNFEKPKPPKGKQAEAHFAMRHYAGTVRYNVINWLEKNKDPLNDTLVTVLKASTGNALLPEIWSSYTTQEEAMEAQKKGGGGDRKKGKSGSFMTVSMMYRESLNNLMNMLHKTHPHFIRCIIPNEKKASGMIDAALVLNQLTCNGVLEGIRICRKGFPNRTLHPDFCQRYAILAAAEAKSSDDPKVAAGNILQKLINDKSLNNEQFRVGLTKVFFKAGVVAHMEDLRDEKLGYYMTGFQAQCRWYYAQFELKQRKDQQQALITLQKNIRSWCTLRTWDWFKLYGKVKPLLKAGKAGEEMDKLKDKITDLEENLKKEEKLRKEVETNLSKVNEERTNLLAQLELSKGNFNETEERLNKLNQLKSELDKQLADSNERLSEQEDRNAELSRQKKKMEQDIENHKRTIQEVEMTLRKAEAEKATKDHQIRSLQDEMHQQDESIAKLNKEKKNQEEINRKLTEDLQAEEDKNNHANKIKAKLESTLDELEDQLEREKRAKADVEKAKRKVEGDLKIAQETIDETIRQKHDLDQGLKKKESDLHTMSSRLEDEQNLVTKLQRQIKEGQARIATLEEEVEAERQSRAKADRTKADFQRELEELSERLDEQGGATAAQIELNKKREAEVTKMRRDLEEANLNHEAQIAAMRKKHNDAVAELGDQMDQLQKAKAKIEKEKGQTRREYEDMAAQLDSETKSKAEHERLAKQYEMQLAELQMKSDEQGRQLQDFTSLKSRLNGDNSDLARQLEDAETQLNAMSRLKMQLMSQLEEAKRSADEDARERQTLNAQAKNYQHEAEQLRDSLEEEIAGKSELMRQLSKANAEIQQWNARFEGEGMLKADELEEARRKQVIKTNEMQEALDAANAKIAGLEKARARLTADVDDAQVDVERNRAIAMSLEKKQKGFDKIVDDWKKKCEDLAHELDAAQREARNLATDVFKLRSGHDEMHEQVEGLRRENKSLSQEVKDLASQLGEGGRSVHEMQKMVRRLEVEKDELQHALDEAEAALEAEESKVMRSQLEVTQIRSEIEKRIQEKEEEFENTRKNHQRAMDSMQASLETESKGKAELLRLKKKLESDINELEIALDHANKANADAQKNIKRYLEQVKELQMQVEEEQHRGAEFREQFLNAEKRSMLLQAEKDEFLVNLESAERGRKQAEFEAHELREHNNDLSNQNSAYSGIKRKLEGDLQIMRADLDETINELKNSEERGKKAMSDASRLSDELRQEQEHSQHIDRMRKGLELQVKEMMARLDEAEAAALKGGKKVIAKLEERVRRLELELDAEQRRYQDASKTVAKHDRRVRELLFQIDEDKKNFERLQDLVEKLQGKIKVQKRQLEEAEEVATVNLQKYRQIQHQLEGAEERADVAENSLTKMRSKYRSEATVSPAASQ</sequence>
<evidence type="ECO:0000256" key="5">
    <source>
        <dbReference type="ARBA" id="ARBA00022490"/>
    </source>
</evidence>
<dbReference type="SMART" id="SM00242">
    <property type="entry name" value="MYSc"/>
    <property type="match status" value="1"/>
</dbReference>
<dbReference type="FunFam" id="3.40.850.10:FF:000101">
    <property type="entry name" value="Slow myosin heavy chain 2"/>
    <property type="match status" value="1"/>
</dbReference>
<protein>
    <submittedName>
        <fullName evidence="19">Myosin heavy chain</fullName>
    </submittedName>
</protein>
<evidence type="ECO:0000256" key="11">
    <source>
        <dbReference type="ARBA" id="ARBA00023175"/>
    </source>
</evidence>
<dbReference type="FunFam" id="1.20.5.370:FF:000009">
    <property type="entry name" value="Myosin heavy chain, isoform G"/>
    <property type="match status" value="1"/>
</dbReference>
<dbReference type="Pfam" id="PF00063">
    <property type="entry name" value="Myosin_head"/>
    <property type="match status" value="2"/>
</dbReference>
<dbReference type="PANTHER" id="PTHR13140">
    <property type="entry name" value="MYOSIN"/>
    <property type="match status" value="1"/>
</dbReference>
<dbReference type="FunFam" id="1.20.5.370:FF:000008">
    <property type="entry name" value="Myosin heavy chain"/>
    <property type="match status" value="1"/>
</dbReference>
<dbReference type="Gene3D" id="1.20.5.340">
    <property type="match status" value="5"/>
</dbReference>
<keyword evidence="18" id="KW-1185">Reference proteome</keyword>
<dbReference type="Gene3D" id="3.40.850.10">
    <property type="entry name" value="Kinesin motor domain"/>
    <property type="match status" value="3"/>
</dbReference>
<feature type="domain" description="Myosin motor" evidence="16">
    <location>
        <begin position="83"/>
        <end position="827"/>
    </location>
</feature>
<dbReference type="FunFam" id="1.20.58.530:FF:000001">
    <property type="entry name" value="Myosin heavy chain"/>
    <property type="match status" value="1"/>
</dbReference>
<dbReference type="InterPro" id="IPR027417">
    <property type="entry name" value="P-loop_NTPase"/>
</dbReference>
<dbReference type="Pfam" id="PF02736">
    <property type="entry name" value="Myosin_N"/>
    <property type="match status" value="1"/>
</dbReference>
<dbReference type="FunFam" id="1.20.5.370:FF:000010">
    <property type="entry name" value="Myosin heavy chain, isoform G"/>
    <property type="match status" value="1"/>
</dbReference>
<feature type="region of interest" description="Actin-binding" evidence="14">
    <location>
        <begin position="702"/>
        <end position="724"/>
    </location>
</feature>
<evidence type="ECO:0000256" key="1">
    <source>
        <dbReference type="ARBA" id="ARBA00004657"/>
    </source>
</evidence>
<comment type="subcellular location">
    <subcellularLocation>
        <location evidence="1">Cytoplasm</location>
        <location evidence="1">Myofibril</location>
    </subcellularLocation>
</comment>
<dbReference type="FunFam" id="1.20.5.340:FF:000036">
    <property type="entry name" value="Myosin heavy chain"/>
    <property type="match status" value="1"/>
</dbReference>
<evidence type="ECO:0000256" key="14">
    <source>
        <dbReference type="PROSITE-ProRule" id="PRU00782"/>
    </source>
</evidence>
<feature type="binding site" evidence="14">
    <location>
        <begin position="176"/>
        <end position="183"/>
    </location>
    <ligand>
        <name>ATP</name>
        <dbReference type="ChEBI" id="CHEBI:30616"/>
    </ligand>
</feature>
<dbReference type="GO" id="GO:0030239">
    <property type="term" value="P:myofibril assembly"/>
    <property type="evidence" value="ECO:0007669"/>
    <property type="project" value="UniProtKB-ARBA"/>
</dbReference>
<dbReference type="Pfam" id="PF01576">
    <property type="entry name" value="Myosin_tail_1"/>
    <property type="match status" value="1"/>
</dbReference>
<dbReference type="FunFam" id="1.20.120.720:FF:000001">
    <property type="entry name" value="Myosin heavy chain, muscle"/>
    <property type="match status" value="1"/>
</dbReference>
<keyword evidence="4" id="KW-0488">Methylation</keyword>
<evidence type="ECO:0000256" key="6">
    <source>
        <dbReference type="ARBA" id="ARBA00022741"/>
    </source>
</evidence>
<feature type="region of interest" description="Disordered" evidence="15">
    <location>
        <begin position="1628"/>
        <end position="1654"/>
    </location>
</feature>
<dbReference type="FunFam" id="1.20.5.340:FF:000025">
    <property type="entry name" value="Myosin heavy chain, isoform G"/>
    <property type="match status" value="1"/>
</dbReference>
<feature type="region of interest" description="Disordered" evidence="15">
    <location>
        <begin position="968"/>
        <end position="997"/>
    </location>
</feature>
<dbReference type="InterPro" id="IPR014751">
    <property type="entry name" value="XRCC4-like_C"/>
</dbReference>
<dbReference type="PANTHER" id="PTHR13140:SF857">
    <property type="entry name" value="MYOSIN-11"/>
    <property type="match status" value="1"/>
</dbReference>
<dbReference type="GO" id="GO:0005863">
    <property type="term" value="C:striated muscle myosin thick filament"/>
    <property type="evidence" value="ECO:0007669"/>
    <property type="project" value="UniProtKB-ARBA"/>
</dbReference>
<dbReference type="GO" id="GO:0060972">
    <property type="term" value="P:left/right pattern formation"/>
    <property type="evidence" value="ECO:0007669"/>
    <property type="project" value="UniProtKB-ARBA"/>
</dbReference>
<keyword evidence="11 14" id="KW-0505">Motor protein</keyword>
<evidence type="ECO:0000256" key="7">
    <source>
        <dbReference type="ARBA" id="ARBA00022840"/>
    </source>
</evidence>
<keyword evidence="9" id="KW-0175">Coiled coil</keyword>
<keyword evidence="12" id="KW-0514">Muscle protein</keyword>
<dbReference type="GO" id="GO:0031033">
    <property type="term" value="P:myosin filament organization"/>
    <property type="evidence" value="ECO:0007669"/>
    <property type="project" value="UniProtKB-ARBA"/>
</dbReference>
<keyword evidence="8" id="KW-0112">Calmodulin-binding</keyword>